<dbReference type="InterPro" id="IPR003658">
    <property type="entry name" value="Anti-sigma_ant"/>
</dbReference>
<sequence>MNGSWHMRYRIEDTGTDLVVHLEGQLNFGADRVFQDLLAELAEHHGHRRVRLDLSELSHIDSVGLGLLYIAREDLDAVGIRLCLSRPRANVLRMLDLTEASETFEITR</sequence>
<dbReference type="Pfam" id="PF01740">
    <property type="entry name" value="STAS"/>
    <property type="match status" value="1"/>
</dbReference>
<dbReference type="SUPFAM" id="SSF52091">
    <property type="entry name" value="SpoIIaa-like"/>
    <property type="match status" value="1"/>
</dbReference>
<evidence type="ECO:0000256" key="1">
    <source>
        <dbReference type="ARBA" id="ARBA00009013"/>
    </source>
</evidence>
<evidence type="ECO:0000256" key="2">
    <source>
        <dbReference type="RuleBase" id="RU003749"/>
    </source>
</evidence>
<evidence type="ECO:0000313" key="5">
    <source>
        <dbReference type="Proteomes" id="UP001597296"/>
    </source>
</evidence>
<accession>A0ABW5CEX6</accession>
<gene>
    <name evidence="4" type="ORF">ACFSNB_12725</name>
</gene>
<reference evidence="5" key="1">
    <citation type="journal article" date="2019" name="Int. J. Syst. Evol. Microbiol.">
        <title>The Global Catalogue of Microorganisms (GCM) 10K type strain sequencing project: providing services to taxonomists for standard genome sequencing and annotation.</title>
        <authorList>
            <consortium name="The Broad Institute Genomics Platform"/>
            <consortium name="The Broad Institute Genome Sequencing Center for Infectious Disease"/>
            <person name="Wu L."/>
            <person name="Ma J."/>
        </authorList>
    </citation>
    <scope>NUCLEOTIDE SEQUENCE [LARGE SCALE GENOMIC DNA]</scope>
    <source>
        <strain evidence="5">KCTC 15012</strain>
    </source>
</reference>
<dbReference type="Proteomes" id="UP001597296">
    <property type="component" value="Unassembled WGS sequence"/>
</dbReference>
<proteinExistence type="inferred from homology"/>
<feature type="domain" description="STAS" evidence="3">
    <location>
        <begin position="7"/>
        <end position="108"/>
    </location>
</feature>
<evidence type="ECO:0000259" key="3">
    <source>
        <dbReference type="PROSITE" id="PS50801"/>
    </source>
</evidence>
<dbReference type="InterPro" id="IPR002645">
    <property type="entry name" value="STAS_dom"/>
</dbReference>
<comment type="caution">
    <text evidence="4">The sequence shown here is derived from an EMBL/GenBank/DDBJ whole genome shotgun (WGS) entry which is preliminary data.</text>
</comment>
<name>A0ABW5CEX6_9PROT</name>
<evidence type="ECO:0000313" key="4">
    <source>
        <dbReference type="EMBL" id="MFD2234670.1"/>
    </source>
</evidence>
<dbReference type="PANTHER" id="PTHR33495">
    <property type="entry name" value="ANTI-SIGMA FACTOR ANTAGONIST TM_1081-RELATED-RELATED"/>
    <property type="match status" value="1"/>
</dbReference>
<organism evidence="4 5">
    <name type="scientific">Phaeospirillum tilakii</name>
    <dbReference type="NCBI Taxonomy" id="741673"/>
    <lineage>
        <taxon>Bacteria</taxon>
        <taxon>Pseudomonadati</taxon>
        <taxon>Pseudomonadota</taxon>
        <taxon>Alphaproteobacteria</taxon>
        <taxon>Rhodospirillales</taxon>
        <taxon>Rhodospirillaceae</taxon>
        <taxon>Phaeospirillum</taxon>
    </lineage>
</organism>
<dbReference type="PROSITE" id="PS50801">
    <property type="entry name" value="STAS"/>
    <property type="match status" value="1"/>
</dbReference>
<dbReference type="InterPro" id="IPR036513">
    <property type="entry name" value="STAS_dom_sf"/>
</dbReference>
<comment type="similarity">
    <text evidence="1 2">Belongs to the anti-sigma-factor antagonist family.</text>
</comment>
<dbReference type="RefSeq" id="WP_377317115.1">
    <property type="nucleotide sequence ID" value="NZ_JBHUIY010000025.1"/>
</dbReference>
<dbReference type="Gene3D" id="3.30.750.24">
    <property type="entry name" value="STAS domain"/>
    <property type="match status" value="1"/>
</dbReference>
<keyword evidence="5" id="KW-1185">Reference proteome</keyword>
<protein>
    <recommendedName>
        <fullName evidence="2">Anti-sigma factor antagonist</fullName>
    </recommendedName>
</protein>
<dbReference type="CDD" id="cd07043">
    <property type="entry name" value="STAS_anti-anti-sigma_factors"/>
    <property type="match status" value="1"/>
</dbReference>
<dbReference type="EMBL" id="JBHUIY010000025">
    <property type="protein sequence ID" value="MFD2234670.1"/>
    <property type="molecule type" value="Genomic_DNA"/>
</dbReference>
<dbReference type="NCBIfam" id="TIGR00377">
    <property type="entry name" value="ant_ant_sig"/>
    <property type="match status" value="1"/>
</dbReference>